<evidence type="ECO:0000313" key="1">
    <source>
        <dbReference type="EMBL" id="PJF46086.1"/>
    </source>
</evidence>
<dbReference type="Gene3D" id="1.25.40.10">
    <property type="entry name" value="Tetratricopeptide repeat domain"/>
    <property type="match status" value="1"/>
</dbReference>
<evidence type="ECO:0008006" key="3">
    <source>
        <dbReference type="Google" id="ProtNLM"/>
    </source>
</evidence>
<organism evidence="1 2">
    <name type="scientific">Candidatus Thermofonsia Clade 3 bacterium</name>
    <dbReference type="NCBI Taxonomy" id="2364212"/>
    <lineage>
        <taxon>Bacteria</taxon>
        <taxon>Bacillati</taxon>
        <taxon>Chloroflexota</taxon>
        <taxon>Candidatus Thermofontia</taxon>
        <taxon>Candidatus Thermofonsia Clade 3</taxon>
    </lineage>
</organism>
<protein>
    <recommendedName>
        <fullName evidence="3">MalT-like TPR region domain-containing protein</fullName>
    </recommendedName>
</protein>
<dbReference type="SUPFAM" id="SSF48452">
    <property type="entry name" value="TPR-like"/>
    <property type="match status" value="1"/>
</dbReference>
<comment type="caution">
    <text evidence="1">The sequence shown here is derived from an EMBL/GenBank/DDBJ whole genome shotgun (WGS) entry which is preliminary data.</text>
</comment>
<feature type="non-terminal residue" evidence="1">
    <location>
        <position position="1"/>
    </location>
</feature>
<dbReference type="AlphaFoldDB" id="A0A2M8Q8H0"/>
<dbReference type="Pfam" id="PF13424">
    <property type="entry name" value="TPR_12"/>
    <property type="match status" value="1"/>
</dbReference>
<dbReference type="EMBL" id="PGTN01000482">
    <property type="protein sequence ID" value="PJF46086.1"/>
    <property type="molecule type" value="Genomic_DNA"/>
</dbReference>
<dbReference type="Proteomes" id="UP000230790">
    <property type="component" value="Unassembled WGS sequence"/>
</dbReference>
<dbReference type="InterPro" id="IPR011990">
    <property type="entry name" value="TPR-like_helical_dom_sf"/>
</dbReference>
<proteinExistence type="predicted"/>
<reference evidence="1 2" key="1">
    <citation type="submission" date="2017-11" db="EMBL/GenBank/DDBJ databases">
        <title>Evolution of Phototrophy in the Chloroflexi Phylum Driven by Horizontal Gene Transfer.</title>
        <authorList>
            <person name="Ward L.M."/>
            <person name="Hemp J."/>
            <person name="Shih P.M."/>
            <person name="Mcglynn S.E."/>
            <person name="Fischer W."/>
        </authorList>
    </citation>
    <scope>NUCLEOTIDE SEQUENCE [LARGE SCALE GENOMIC DNA]</scope>
    <source>
        <strain evidence="1">JP3_7</strain>
    </source>
</reference>
<gene>
    <name evidence="1" type="ORF">CUN48_15595</name>
</gene>
<sequence>SFTAQAVAAIGDIDPDDAIEQLDHLTALSMLKFAGEERYVQHRLLADFAAEKLAELPDRALLHQRFVAYYRRLVQAAAGHFDRLHHEWHHLLNAIETAQQLQEWNELLALVDAAAAPWFARGRFHDARKGFMAGLEAARALDDAQHSTRFAFFLGRVALRQDDYPAACALLQSAIAGYEESGNTLRMADALIDLADVEIELGDHAAAQEHLRRAEA</sequence>
<evidence type="ECO:0000313" key="2">
    <source>
        <dbReference type="Proteomes" id="UP000230790"/>
    </source>
</evidence>
<dbReference type="PANTHER" id="PTHR47691">
    <property type="entry name" value="REGULATOR-RELATED"/>
    <property type="match status" value="1"/>
</dbReference>
<dbReference type="PANTHER" id="PTHR47691:SF3">
    <property type="entry name" value="HTH-TYPE TRANSCRIPTIONAL REGULATOR RV0890C-RELATED"/>
    <property type="match status" value="1"/>
</dbReference>
<accession>A0A2M8Q8H0</accession>
<name>A0A2M8Q8H0_9CHLR</name>
<feature type="non-terminal residue" evidence="1">
    <location>
        <position position="216"/>
    </location>
</feature>